<dbReference type="AlphaFoldDB" id="A0A2M6W9T9"/>
<dbReference type="PANTHER" id="PTHR30448:SF0">
    <property type="entry name" value="RNASE ADAPTER PROTEIN RAPZ"/>
    <property type="match status" value="1"/>
</dbReference>
<feature type="domain" description="Aminoglycoside phosphotransferase" evidence="1">
    <location>
        <begin position="22"/>
        <end position="251"/>
    </location>
</feature>
<dbReference type="Proteomes" id="UP000231464">
    <property type="component" value="Unassembled WGS sequence"/>
</dbReference>
<dbReference type="InterPro" id="IPR002575">
    <property type="entry name" value="Aminoglycoside_PTrfase"/>
</dbReference>
<dbReference type="InterPro" id="IPR005337">
    <property type="entry name" value="RapZ-like"/>
</dbReference>
<sequence>MIEQELLKKLFKQHFNEEVFDFKALKGDGSDRTVYRLTSQNHTAIGIYGKNRKENEAFISFSKTLSEQKIKVPEIYEIDLDNHIYLEEDLGDELLFTWMEKIKSSESFNTEIVAMYQNVLKVLPTIQIIAGKKINFGLCYQHIEFAHESMLWDMHYFKWNFLNLFYKDNIDNELLECDFNQLANILMQEDRNFFMYRDFQSRNIMIKNNEPYFIDYQSGRRGALQYDVASLLYDAKAKIPQEIREALLDFYISEVNKIINVNPEKFKKYFYGFVLIRIMQALGAYGFVGIVKNKPHFLNSIPFAIDNLRILQKQCSFLSDLPVLNNIIEKICAIDNWQEIVPENKELTVKIVSFSFKKNERPKDETDNGGGFVFDCRGLVNPFWEEKLKNLTGLDSDVKIFLDSKERVQNFLSHVYELIDLTVLSYQTRGYNNLMVSFGCTGGQHRSVYCAEKLAEHLKNNGVKISVQHLVLKNNL</sequence>
<feature type="domain" description="RapZ C-terminal" evidence="2">
    <location>
        <begin position="348"/>
        <end position="470"/>
    </location>
</feature>
<accession>A0A2M6W9T9</accession>
<name>A0A2M6W9T9_9BACT</name>
<dbReference type="Gene3D" id="3.30.200.20">
    <property type="entry name" value="Phosphorylase Kinase, domain 1"/>
    <property type="match status" value="1"/>
</dbReference>
<gene>
    <name evidence="3" type="ORF">COU23_03225</name>
</gene>
<protein>
    <submittedName>
        <fullName evidence="3">Phosphotransferase enzyme family protein</fullName>
    </submittedName>
</protein>
<comment type="caution">
    <text evidence="3">The sequence shown here is derived from an EMBL/GenBank/DDBJ whole genome shotgun (WGS) entry which is preliminary data.</text>
</comment>
<dbReference type="Pfam" id="PF22740">
    <property type="entry name" value="PapZ_C"/>
    <property type="match status" value="1"/>
</dbReference>
<organism evidence="3 4">
    <name type="scientific">Candidatus Kuenenbacteria bacterium CG10_big_fil_rev_8_21_14_0_10_36_11</name>
    <dbReference type="NCBI Taxonomy" id="1974618"/>
    <lineage>
        <taxon>Bacteria</taxon>
        <taxon>Candidatus Kueneniibacteriota</taxon>
    </lineage>
</organism>
<dbReference type="GO" id="GO:0016740">
    <property type="term" value="F:transferase activity"/>
    <property type="evidence" value="ECO:0007669"/>
    <property type="project" value="UniProtKB-KW"/>
</dbReference>
<dbReference type="EMBL" id="PFBP01000052">
    <property type="protein sequence ID" value="PIT89566.1"/>
    <property type="molecule type" value="Genomic_DNA"/>
</dbReference>
<proteinExistence type="predicted"/>
<evidence type="ECO:0000259" key="1">
    <source>
        <dbReference type="Pfam" id="PF01636"/>
    </source>
</evidence>
<keyword evidence="3" id="KW-0808">Transferase</keyword>
<dbReference type="SUPFAM" id="SSF56112">
    <property type="entry name" value="Protein kinase-like (PK-like)"/>
    <property type="match status" value="1"/>
</dbReference>
<dbReference type="InterPro" id="IPR053931">
    <property type="entry name" value="RapZ_C"/>
</dbReference>
<dbReference type="Gene3D" id="3.90.1200.10">
    <property type="match status" value="1"/>
</dbReference>
<evidence type="ECO:0000313" key="3">
    <source>
        <dbReference type="EMBL" id="PIT89566.1"/>
    </source>
</evidence>
<dbReference type="Pfam" id="PF01636">
    <property type="entry name" value="APH"/>
    <property type="match status" value="1"/>
</dbReference>
<dbReference type="GO" id="GO:0005524">
    <property type="term" value="F:ATP binding"/>
    <property type="evidence" value="ECO:0007669"/>
    <property type="project" value="InterPro"/>
</dbReference>
<reference evidence="4" key="1">
    <citation type="submission" date="2017-09" db="EMBL/GenBank/DDBJ databases">
        <title>Depth-based differentiation of microbial function through sediment-hosted aquifers and enrichment of novel symbionts in the deep terrestrial subsurface.</title>
        <authorList>
            <person name="Probst A.J."/>
            <person name="Ladd B."/>
            <person name="Jarett J.K."/>
            <person name="Geller-Mcgrath D.E."/>
            <person name="Sieber C.M.K."/>
            <person name="Emerson J.B."/>
            <person name="Anantharaman K."/>
            <person name="Thomas B.C."/>
            <person name="Malmstrom R."/>
            <person name="Stieglmeier M."/>
            <person name="Klingl A."/>
            <person name="Woyke T."/>
            <person name="Ryan C.M."/>
            <person name="Banfield J.F."/>
        </authorList>
    </citation>
    <scope>NUCLEOTIDE SEQUENCE [LARGE SCALE GENOMIC DNA]</scope>
</reference>
<dbReference type="PANTHER" id="PTHR30448">
    <property type="entry name" value="RNASE ADAPTER PROTEIN RAPZ"/>
    <property type="match status" value="1"/>
</dbReference>
<evidence type="ECO:0000259" key="2">
    <source>
        <dbReference type="Pfam" id="PF22740"/>
    </source>
</evidence>
<dbReference type="InterPro" id="IPR011009">
    <property type="entry name" value="Kinase-like_dom_sf"/>
</dbReference>
<evidence type="ECO:0000313" key="4">
    <source>
        <dbReference type="Proteomes" id="UP000231464"/>
    </source>
</evidence>